<organism evidence="2 3">
    <name type="scientific">Vitis vinifera</name>
    <name type="common">Grape</name>
    <dbReference type="NCBI Taxonomy" id="29760"/>
    <lineage>
        <taxon>Eukaryota</taxon>
        <taxon>Viridiplantae</taxon>
        <taxon>Streptophyta</taxon>
        <taxon>Embryophyta</taxon>
        <taxon>Tracheophyta</taxon>
        <taxon>Spermatophyta</taxon>
        <taxon>Magnoliopsida</taxon>
        <taxon>eudicotyledons</taxon>
        <taxon>Gunneridae</taxon>
        <taxon>Pentapetalae</taxon>
        <taxon>rosids</taxon>
        <taxon>Vitales</taxon>
        <taxon>Vitaceae</taxon>
        <taxon>Viteae</taxon>
        <taxon>Vitis</taxon>
    </lineage>
</organism>
<evidence type="ECO:0000313" key="2">
    <source>
        <dbReference type="EMBL" id="RVW70188.1"/>
    </source>
</evidence>
<protein>
    <submittedName>
        <fullName evidence="2">Uncharacterized protein</fullName>
    </submittedName>
</protein>
<dbReference type="Proteomes" id="UP000288805">
    <property type="component" value="Unassembled WGS sequence"/>
</dbReference>
<dbReference type="EMBL" id="QGNW01000470">
    <property type="protein sequence ID" value="RVW70188.1"/>
    <property type="molecule type" value="Genomic_DNA"/>
</dbReference>
<feature type="region of interest" description="Disordered" evidence="1">
    <location>
        <begin position="18"/>
        <end position="42"/>
    </location>
</feature>
<dbReference type="AlphaFoldDB" id="A0A438GDD6"/>
<evidence type="ECO:0000256" key="1">
    <source>
        <dbReference type="SAM" id="MobiDB-lite"/>
    </source>
</evidence>
<name>A0A438GDD6_VITVI</name>
<reference evidence="2 3" key="1">
    <citation type="journal article" date="2018" name="PLoS Genet.">
        <title>Population sequencing reveals clonal diversity and ancestral inbreeding in the grapevine cultivar Chardonnay.</title>
        <authorList>
            <person name="Roach M.J."/>
            <person name="Johnson D.L."/>
            <person name="Bohlmann J."/>
            <person name="van Vuuren H.J."/>
            <person name="Jones S.J."/>
            <person name="Pretorius I.S."/>
            <person name="Schmidt S.A."/>
            <person name="Borneman A.R."/>
        </authorList>
    </citation>
    <scope>NUCLEOTIDE SEQUENCE [LARGE SCALE GENOMIC DNA]</scope>
    <source>
        <strain evidence="3">cv. Chardonnay</strain>
        <tissue evidence="2">Leaf</tissue>
    </source>
</reference>
<evidence type="ECO:0000313" key="3">
    <source>
        <dbReference type="Proteomes" id="UP000288805"/>
    </source>
</evidence>
<sequence>MEFSGEMNIYRESELSGDFEEEIRERRNQQEKNQAGFGGSETNLPLQATLPTLLEQVLHSSYVIWNSWSGGFLGILGLEGEKAFFDAPAPSVRGS</sequence>
<proteinExistence type="predicted"/>
<gene>
    <name evidence="2" type="ORF">CK203_051508</name>
</gene>
<comment type="caution">
    <text evidence="2">The sequence shown here is derived from an EMBL/GenBank/DDBJ whole genome shotgun (WGS) entry which is preliminary data.</text>
</comment>
<accession>A0A438GDD6</accession>